<protein>
    <submittedName>
        <fullName evidence="2">Uncharacterized protein</fullName>
    </submittedName>
</protein>
<evidence type="ECO:0000256" key="1">
    <source>
        <dbReference type="SAM" id="MobiDB-lite"/>
    </source>
</evidence>
<sequence>MDRELELDGVSLLELDASVVDKLVDWLVVGVDAADTGAGAVELTGGESLEEHAESTMAEAATSDAANKRDESARTESVMCLNSFVVLPIGAHPKCMQGGLFYSKVALSAAITPGAMPAPPRN</sequence>
<dbReference type="Proteomes" id="UP000035199">
    <property type="component" value="Chromosome"/>
</dbReference>
<name>A0A0G3GXC2_9CORY</name>
<gene>
    <name evidence="2" type="ORF">CMUST_04080</name>
</gene>
<organism evidence="2 3">
    <name type="scientific">Corynebacterium mustelae</name>
    <dbReference type="NCBI Taxonomy" id="571915"/>
    <lineage>
        <taxon>Bacteria</taxon>
        <taxon>Bacillati</taxon>
        <taxon>Actinomycetota</taxon>
        <taxon>Actinomycetes</taxon>
        <taxon>Mycobacteriales</taxon>
        <taxon>Corynebacteriaceae</taxon>
        <taxon>Corynebacterium</taxon>
    </lineage>
</organism>
<dbReference type="AlphaFoldDB" id="A0A0G3GXC2"/>
<keyword evidence="3" id="KW-1185">Reference proteome</keyword>
<accession>A0A0G3GXC2</accession>
<proteinExistence type="predicted"/>
<dbReference type="KEGG" id="cmv:CMUST_04080"/>
<reference evidence="2 3" key="1">
    <citation type="journal article" date="2015" name="Genome Announc.">
        <title>Complete Genome Sequence of the Type Strain Corynebacterium mustelae DSM 45274, Isolated from Various Tissues of a Male Ferret with Lethal Sepsis.</title>
        <authorList>
            <person name="Ruckert C."/>
            <person name="Eimer J."/>
            <person name="Winkler A."/>
            <person name="Tauch A."/>
        </authorList>
    </citation>
    <scope>NUCLEOTIDE SEQUENCE [LARGE SCALE GENOMIC DNA]</scope>
    <source>
        <strain evidence="2 3">DSM 45274</strain>
    </source>
</reference>
<reference evidence="3" key="2">
    <citation type="submission" date="2015-05" db="EMBL/GenBank/DDBJ databases">
        <title>Complete genome sequence of Corynebacterium mustelae DSM 45274, isolated from various tissues of a male ferret with lethal sepsis.</title>
        <authorList>
            <person name="Ruckert C."/>
            <person name="Albersmeier A."/>
            <person name="Winkler A."/>
            <person name="Tauch A."/>
        </authorList>
    </citation>
    <scope>NUCLEOTIDE SEQUENCE [LARGE SCALE GENOMIC DNA]</scope>
    <source>
        <strain evidence="3">DSM 45274</strain>
    </source>
</reference>
<feature type="region of interest" description="Disordered" evidence="1">
    <location>
        <begin position="49"/>
        <end position="75"/>
    </location>
</feature>
<evidence type="ECO:0000313" key="3">
    <source>
        <dbReference type="Proteomes" id="UP000035199"/>
    </source>
</evidence>
<dbReference type="EMBL" id="CP011542">
    <property type="protein sequence ID" value="AKK05160.1"/>
    <property type="molecule type" value="Genomic_DNA"/>
</dbReference>
<evidence type="ECO:0000313" key="2">
    <source>
        <dbReference type="EMBL" id="AKK05160.1"/>
    </source>
</evidence>